<evidence type="ECO:0000256" key="1">
    <source>
        <dbReference type="SAM" id="SignalP"/>
    </source>
</evidence>
<evidence type="ECO:0000313" key="3">
    <source>
        <dbReference type="Proteomes" id="UP001216579"/>
    </source>
</evidence>
<protein>
    <recommendedName>
        <fullName evidence="4">Secreted protein</fullName>
    </recommendedName>
</protein>
<organism evidence="2 3">
    <name type="scientific">Streptomyces silvisoli</name>
    <dbReference type="NCBI Taxonomy" id="3034235"/>
    <lineage>
        <taxon>Bacteria</taxon>
        <taxon>Bacillati</taxon>
        <taxon>Actinomycetota</taxon>
        <taxon>Actinomycetes</taxon>
        <taxon>Kitasatosporales</taxon>
        <taxon>Streptomycetaceae</taxon>
        <taxon>Streptomyces</taxon>
    </lineage>
</organism>
<dbReference type="EMBL" id="JARJBC010000001">
    <property type="protein sequence ID" value="MDF3288123.1"/>
    <property type="molecule type" value="Genomic_DNA"/>
</dbReference>
<keyword evidence="3" id="KW-1185">Reference proteome</keyword>
<dbReference type="Proteomes" id="UP001216579">
    <property type="component" value="Unassembled WGS sequence"/>
</dbReference>
<comment type="caution">
    <text evidence="2">The sequence shown here is derived from an EMBL/GenBank/DDBJ whole genome shotgun (WGS) entry which is preliminary data.</text>
</comment>
<dbReference type="RefSeq" id="WP_276091970.1">
    <property type="nucleotide sequence ID" value="NZ_JARJBC010000001.1"/>
</dbReference>
<name>A0ABT5ZE60_9ACTN</name>
<keyword evidence="1" id="KW-0732">Signal</keyword>
<feature type="chain" id="PRO_5047334329" description="Secreted protein" evidence="1">
    <location>
        <begin position="28"/>
        <end position="124"/>
    </location>
</feature>
<accession>A0ABT5ZE60</accession>
<sequence>MGRWCVRVTVGIATSGALVAGAPSAFAGGAGCNDRTCLSVDGRGLHVAAVSASTTWGGDFTGHFHIYGGGLNANSPTGFWGYHQKYTVPVGRDLPNHAVVCAEGWEHSGSGPQLRGRACEEVRS</sequence>
<gene>
    <name evidence="2" type="ORF">P3G67_02520</name>
</gene>
<evidence type="ECO:0000313" key="2">
    <source>
        <dbReference type="EMBL" id="MDF3288123.1"/>
    </source>
</evidence>
<dbReference type="PROSITE" id="PS51257">
    <property type="entry name" value="PROKAR_LIPOPROTEIN"/>
    <property type="match status" value="1"/>
</dbReference>
<evidence type="ECO:0008006" key="4">
    <source>
        <dbReference type="Google" id="ProtNLM"/>
    </source>
</evidence>
<proteinExistence type="predicted"/>
<feature type="signal peptide" evidence="1">
    <location>
        <begin position="1"/>
        <end position="27"/>
    </location>
</feature>
<reference evidence="2 3" key="1">
    <citation type="submission" date="2023-03" db="EMBL/GenBank/DDBJ databases">
        <title>Draft genome sequence of Streptomyces sp. RB6PN23 isolated from peat swamp forest in Thailand.</title>
        <authorList>
            <person name="Klaysubun C."/>
            <person name="Duangmal K."/>
        </authorList>
    </citation>
    <scope>NUCLEOTIDE SEQUENCE [LARGE SCALE GENOMIC DNA]</scope>
    <source>
        <strain evidence="2 3">RB6PN23</strain>
    </source>
</reference>